<proteinExistence type="predicted"/>
<comment type="caution">
    <text evidence="15">The sequence shown here is derived from an EMBL/GenBank/DDBJ whole genome shotgun (WGS) entry which is preliminary data.</text>
</comment>
<evidence type="ECO:0008006" key="17">
    <source>
        <dbReference type="Google" id="ProtNLM"/>
    </source>
</evidence>
<organism evidence="15 16">
    <name type="scientific">[Candida] subhashii</name>
    <dbReference type="NCBI Taxonomy" id="561895"/>
    <lineage>
        <taxon>Eukaryota</taxon>
        <taxon>Fungi</taxon>
        <taxon>Dikarya</taxon>
        <taxon>Ascomycota</taxon>
        <taxon>Saccharomycotina</taxon>
        <taxon>Pichiomycetes</taxon>
        <taxon>Debaryomycetaceae</taxon>
        <taxon>Spathaspora</taxon>
    </lineage>
</organism>
<feature type="compositionally biased region" description="Low complexity" evidence="11">
    <location>
        <begin position="1211"/>
        <end position="1222"/>
    </location>
</feature>
<dbReference type="InterPro" id="IPR037765">
    <property type="entry name" value="C2B_Tricalbin"/>
</dbReference>
<feature type="domain" description="C2" evidence="13">
    <location>
        <begin position="366"/>
        <end position="492"/>
    </location>
</feature>
<reference evidence="15 16" key="1">
    <citation type="journal article" date="2021" name="DNA Res.">
        <title>Genome analysis of Candida subhashii reveals its hybrid nature and dual mitochondrial genome conformations.</title>
        <authorList>
            <person name="Mixao V."/>
            <person name="Hegedusova E."/>
            <person name="Saus E."/>
            <person name="Pryszcz L.P."/>
            <person name="Cillingova A."/>
            <person name="Nosek J."/>
            <person name="Gabaldon T."/>
        </authorList>
    </citation>
    <scope>NUCLEOTIDE SEQUENCE [LARGE SCALE GENOMIC DNA]</scope>
    <source>
        <strain evidence="15 16">CBS 10753</strain>
    </source>
</reference>
<evidence type="ECO:0000259" key="13">
    <source>
        <dbReference type="PROSITE" id="PS50004"/>
    </source>
</evidence>
<feature type="compositionally biased region" description="Basic and acidic residues" evidence="11">
    <location>
        <begin position="1247"/>
        <end position="1258"/>
    </location>
</feature>
<dbReference type="PROSITE" id="PS51847">
    <property type="entry name" value="SMP"/>
    <property type="match status" value="1"/>
</dbReference>
<dbReference type="SMART" id="SM00239">
    <property type="entry name" value="C2"/>
    <property type="match status" value="5"/>
</dbReference>
<protein>
    <recommendedName>
        <fullName evidence="17">Tricalbin</fullName>
    </recommendedName>
</protein>
<evidence type="ECO:0000256" key="7">
    <source>
        <dbReference type="ARBA" id="ARBA00022989"/>
    </source>
</evidence>
<dbReference type="OrthoDB" id="1029639at2759"/>
<name>A0A8J5QHS9_9ASCO</name>
<dbReference type="PIRSF" id="PIRSF037232">
    <property type="entry name" value="Tricalbin"/>
    <property type="match status" value="1"/>
</dbReference>
<accession>A0A8J5QHS9</accession>
<evidence type="ECO:0000256" key="10">
    <source>
        <dbReference type="ARBA" id="ARBA00023136"/>
    </source>
</evidence>
<keyword evidence="10 12" id="KW-0472">Membrane</keyword>
<dbReference type="GO" id="GO:0008289">
    <property type="term" value="F:lipid binding"/>
    <property type="evidence" value="ECO:0007669"/>
    <property type="project" value="UniProtKB-KW"/>
</dbReference>
<dbReference type="PROSITE" id="PS50004">
    <property type="entry name" value="C2"/>
    <property type="match status" value="4"/>
</dbReference>
<keyword evidence="6" id="KW-0256">Endoplasmic reticulum</keyword>
<feature type="domain" description="C2" evidence="13">
    <location>
        <begin position="658"/>
        <end position="772"/>
    </location>
</feature>
<dbReference type="InterPro" id="IPR037756">
    <property type="entry name" value="C2D_Tricalbin"/>
</dbReference>
<feature type="domain" description="SMP-LTD" evidence="14">
    <location>
        <begin position="168"/>
        <end position="375"/>
    </location>
</feature>
<evidence type="ECO:0000259" key="14">
    <source>
        <dbReference type="PROSITE" id="PS51847"/>
    </source>
</evidence>
<evidence type="ECO:0000256" key="8">
    <source>
        <dbReference type="ARBA" id="ARBA00023055"/>
    </source>
</evidence>
<dbReference type="CDD" id="cd04044">
    <property type="entry name" value="C2A_Tricalbin-like"/>
    <property type="match status" value="1"/>
</dbReference>
<dbReference type="Proteomes" id="UP000694255">
    <property type="component" value="Unassembled WGS sequence"/>
</dbReference>
<evidence type="ECO:0000256" key="11">
    <source>
        <dbReference type="SAM" id="MobiDB-lite"/>
    </source>
</evidence>
<dbReference type="PANTHER" id="PTHR46980">
    <property type="entry name" value="TRICALBIN-1-RELATED"/>
    <property type="match status" value="1"/>
</dbReference>
<dbReference type="GO" id="GO:0006869">
    <property type="term" value="P:lipid transport"/>
    <property type="evidence" value="ECO:0007669"/>
    <property type="project" value="UniProtKB-KW"/>
</dbReference>
<evidence type="ECO:0000256" key="1">
    <source>
        <dbReference type="ARBA" id="ARBA00004586"/>
    </source>
</evidence>
<feature type="compositionally biased region" description="Polar residues" evidence="11">
    <location>
        <begin position="26"/>
        <end position="40"/>
    </location>
</feature>
<dbReference type="InterPro" id="IPR037762">
    <property type="entry name" value="C2C_Tricalbin"/>
</dbReference>
<evidence type="ECO:0000256" key="6">
    <source>
        <dbReference type="ARBA" id="ARBA00022824"/>
    </source>
</evidence>
<dbReference type="CDD" id="cd04052">
    <property type="entry name" value="C2B_Tricalbin-like"/>
    <property type="match status" value="1"/>
</dbReference>
<dbReference type="CDD" id="cd04040">
    <property type="entry name" value="C2D_Tricalbin-like"/>
    <property type="match status" value="1"/>
</dbReference>
<dbReference type="InterPro" id="IPR031468">
    <property type="entry name" value="SMP_LBD"/>
</dbReference>
<feature type="domain" description="C2" evidence="13">
    <location>
        <begin position="513"/>
        <end position="633"/>
    </location>
</feature>
<keyword evidence="5" id="KW-0677">Repeat</keyword>
<evidence type="ECO:0000256" key="2">
    <source>
        <dbReference type="ARBA" id="ARBA00022448"/>
    </source>
</evidence>
<dbReference type="GO" id="GO:0005789">
    <property type="term" value="C:endoplasmic reticulum membrane"/>
    <property type="evidence" value="ECO:0007669"/>
    <property type="project" value="UniProtKB-SubCell"/>
</dbReference>
<evidence type="ECO:0000256" key="9">
    <source>
        <dbReference type="ARBA" id="ARBA00023121"/>
    </source>
</evidence>
<keyword evidence="8" id="KW-0445">Lipid transport</keyword>
<evidence type="ECO:0000313" key="16">
    <source>
        <dbReference type="Proteomes" id="UP000694255"/>
    </source>
</evidence>
<dbReference type="CDD" id="cd00030">
    <property type="entry name" value="C2"/>
    <property type="match status" value="1"/>
</dbReference>
<keyword evidence="7 12" id="KW-1133">Transmembrane helix</keyword>
<dbReference type="InterPro" id="IPR000008">
    <property type="entry name" value="C2_dom"/>
</dbReference>
<sequence length="1423" mass="158291">MDQAQSKLISEKKKEGQAEAPRIQVSDGNLSNGNTQTNVINGKVEPTEKEEEKPEFIRIRDNTTFSWNNVGSWTIVSAKDKQAILKNSKKVETYIIDHYVVDWYWNCSLMIGTCFFAWFVARWGGGILSLGLVLLFTNSVYRAEFRRFNRNVRDDIARKLAINRLSNESETMEWMNAFLAKVWNIYMPAMSEIVMFQANEILKDQAPGFGIEKLTLDEFTLGSKAPTIDSVTSYTKKGKNIIEMDWAFSFTPNDTDNMTKNEIKKKVDPKVALGVTVGKKFISKSLPILVEDMAMTGRMKVKLRLTETFPHVKIFSFQFLEAPVIDYALKPVGGDTFGIDIMSFIPGLSKFVNGIIHATLRPMFYAPNHYDLDIEELLSWNSFNAVGVVAVTIKRASKLKTGNPTKPNSINPYVQIGVANNAAIDEVTKTKKLINDPIFMETKYILINQLEGNFLKFNVFHLLEDKADDQIIGTCEFPLGELLQNQSQMDINKSITQSGKVVGKLNFDIKYFPTMTPIVYEDGSKETITDAEVGLMKLTLHEARDLDISKSVIGILNPFAEIYVNNELAKSCRHLRDTNEPSWEESFESLITQQSETEIQVLVRDSVDNKVVANLQVNLQDVVFESSRGQEWFECQPVGPDLPTPKIRLAANWKPLAIDEDSGVKTHNNASIGGMRLHIRGAKDLKNLEAVGYVDPYVKVLLNGQLRAKTVTFADTVNPVWNSVYFLPVANEHQHYLLQIMDAEPEGKDRSLGTAAINIQDFLTKDKDGYWMDFDGADKIIEQPVLFNKETIGTIYYSVSFFSTIPAYSLSQLIHKDEYLQHLEEQRQRDRERQEKEEKMYKETPDEFEWMELTDDQANVAPKVEIKLEEAIKHRAGNMVVHLISGRFTKSDVFVHTLFDDHSYPSGVSPRSDGKILRTISSGETFIRDLPNSLLVFRIAKTVEVTNAKDVYAEKVFNTLDIYKKSFSKPIKLDLGDGNSIQVRLEFIPSLAQLAPLDTVLDVGKINMQIIGARNLKAVDSNGKSDPLCVIKLDGVEIHRTDKKRKSLDPEWNESIEFPMKSRSRQVLLVEVYDWDLTHDDELLGVGNLDISRISPLTATPASVKLDTQGEVVLRITFTPEYIRPPLISDSLSVLDLALLGDTGLKAAEDVVGAVGSGVGMATDVVGGGVGTATSVIGGGVDAVGEGLDRATSFIKGFRKPRKSKSKDDGGSISSGSSNGNNGSAGSGTGKIRRESSGPMSKNTLDLTKDEAELRIEQEGTVGGKQAKPNVREADLPSPQRLGVPQHNRGSIDVASSVFAASINGPEAAPGRITVVSASGFETDDPVVVKVTLKTSTKEKQLIKTKHKKLDKEKKNYHWDESVSFRSSAAGEIIFDVKEHHTFGKDVSLGKTSIILSEYVNVSENVTLNAGNGEVVVNIKYFS</sequence>
<keyword evidence="4 12" id="KW-0812">Transmembrane</keyword>
<dbReference type="Pfam" id="PF00168">
    <property type="entry name" value="C2"/>
    <property type="match status" value="5"/>
</dbReference>
<dbReference type="InterPro" id="IPR017147">
    <property type="entry name" value="Tricalbin"/>
</dbReference>
<dbReference type="GO" id="GO:0061817">
    <property type="term" value="P:endoplasmic reticulum-plasma membrane tethering"/>
    <property type="evidence" value="ECO:0007669"/>
    <property type="project" value="InterPro"/>
</dbReference>
<dbReference type="CDD" id="cd21678">
    <property type="entry name" value="SMP_TCB"/>
    <property type="match status" value="1"/>
</dbReference>
<dbReference type="InterPro" id="IPR037761">
    <property type="entry name" value="C2A_Tricalbin"/>
</dbReference>
<dbReference type="RefSeq" id="XP_049261639.1">
    <property type="nucleotide sequence ID" value="XM_049409131.1"/>
</dbReference>
<dbReference type="InterPro" id="IPR052455">
    <property type="entry name" value="Tricalbin_domain"/>
</dbReference>
<dbReference type="CDD" id="cd04045">
    <property type="entry name" value="C2C_Tricalbin-like"/>
    <property type="match status" value="1"/>
</dbReference>
<dbReference type="Pfam" id="PF25669">
    <property type="entry name" value="SMP_MUG190-like"/>
    <property type="match status" value="1"/>
</dbReference>
<feature type="region of interest" description="Disordered" evidence="11">
    <location>
        <begin position="1"/>
        <end position="41"/>
    </location>
</feature>
<evidence type="ECO:0000313" key="15">
    <source>
        <dbReference type="EMBL" id="KAG7661406.1"/>
    </source>
</evidence>
<dbReference type="PANTHER" id="PTHR46980:SF1">
    <property type="entry name" value="TRICALBIN-3"/>
    <property type="match status" value="1"/>
</dbReference>
<evidence type="ECO:0000256" key="4">
    <source>
        <dbReference type="ARBA" id="ARBA00022692"/>
    </source>
</evidence>
<keyword evidence="16" id="KW-1185">Reference proteome</keyword>
<comment type="subcellular location">
    <subcellularLocation>
        <location evidence="1">Endoplasmic reticulum membrane</location>
    </subcellularLocation>
</comment>
<evidence type="ECO:0000256" key="5">
    <source>
        <dbReference type="ARBA" id="ARBA00022737"/>
    </source>
</evidence>
<feature type="transmembrane region" description="Helical" evidence="12">
    <location>
        <begin position="127"/>
        <end position="143"/>
    </location>
</feature>
<evidence type="ECO:0000256" key="3">
    <source>
        <dbReference type="ARBA" id="ARBA00022553"/>
    </source>
</evidence>
<feature type="domain" description="C2" evidence="13">
    <location>
        <begin position="977"/>
        <end position="1104"/>
    </location>
</feature>
<dbReference type="GeneID" id="73471901"/>
<keyword evidence="9" id="KW-0446">Lipid-binding</keyword>
<evidence type="ECO:0000256" key="12">
    <source>
        <dbReference type="SAM" id="Phobius"/>
    </source>
</evidence>
<keyword evidence="2" id="KW-0813">Transport</keyword>
<gene>
    <name evidence="15" type="ORF">J8A68_005101</name>
</gene>
<keyword evidence="3" id="KW-0597">Phosphoprotein</keyword>
<feature type="region of interest" description="Disordered" evidence="11">
    <location>
        <begin position="1195"/>
        <end position="1286"/>
    </location>
</feature>
<dbReference type="EMBL" id="JAGSYN010000220">
    <property type="protein sequence ID" value="KAG7661406.1"/>
    <property type="molecule type" value="Genomic_DNA"/>
</dbReference>
<dbReference type="Pfam" id="PF24920">
    <property type="entry name" value="C2_TCB1"/>
    <property type="match status" value="1"/>
</dbReference>
<dbReference type="InterPro" id="IPR056910">
    <property type="entry name" value="TCB1-3_C2"/>
</dbReference>